<dbReference type="Proteomes" id="UP000676336">
    <property type="component" value="Unassembled WGS sequence"/>
</dbReference>
<dbReference type="AlphaFoldDB" id="A0A8S3K4T3"/>
<evidence type="ECO:0000313" key="3">
    <source>
        <dbReference type="Proteomes" id="UP000681720"/>
    </source>
</evidence>
<proteinExistence type="predicted"/>
<comment type="caution">
    <text evidence="1">The sequence shown here is derived from an EMBL/GenBank/DDBJ whole genome shotgun (WGS) entry which is preliminary data.</text>
</comment>
<protein>
    <submittedName>
        <fullName evidence="1">Uncharacterized protein</fullName>
    </submittedName>
</protein>
<feature type="non-terminal residue" evidence="1">
    <location>
        <position position="1"/>
    </location>
</feature>
<dbReference type="Proteomes" id="UP000681720">
    <property type="component" value="Unassembled WGS sequence"/>
</dbReference>
<reference evidence="1" key="1">
    <citation type="submission" date="2021-02" db="EMBL/GenBank/DDBJ databases">
        <authorList>
            <person name="Nowell W R."/>
        </authorList>
    </citation>
    <scope>NUCLEOTIDE SEQUENCE</scope>
</reference>
<dbReference type="EMBL" id="CAJOBJ010373492">
    <property type="protein sequence ID" value="CAF5224532.1"/>
    <property type="molecule type" value="Genomic_DNA"/>
</dbReference>
<evidence type="ECO:0000313" key="2">
    <source>
        <dbReference type="EMBL" id="CAF5225087.1"/>
    </source>
</evidence>
<evidence type="ECO:0000313" key="1">
    <source>
        <dbReference type="EMBL" id="CAF5224532.1"/>
    </source>
</evidence>
<sequence>ANNTVRTTRIRTEDGKFLTTISTISKLTNNNSGDIQENIFIEKNQTNLLFGQSNNNSIKRTLSQDSNSNCLTSLTKKVLQIEKDRQKLEQN</sequence>
<dbReference type="EMBL" id="CAJOBI010358473">
    <property type="protein sequence ID" value="CAF5225087.1"/>
    <property type="molecule type" value="Genomic_DNA"/>
</dbReference>
<name>A0A8S3K4T3_9BILA</name>
<accession>A0A8S3K4T3</accession>
<organism evidence="1 3">
    <name type="scientific">Rotaria magnacalcarata</name>
    <dbReference type="NCBI Taxonomy" id="392030"/>
    <lineage>
        <taxon>Eukaryota</taxon>
        <taxon>Metazoa</taxon>
        <taxon>Spiralia</taxon>
        <taxon>Gnathifera</taxon>
        <taxon>Rotifera</taxon>
        <taxon>Eurotatoria</taxon>
        <taxon>Bdelloidea</taxon>
        <taxon>Philodinida</taxon>
        <taxon>Philodinidae</taxon>
        <taxon>Rotaria</taxon>
    </lineage>
</organism>
<gene>
    <name evidence="1" type="ORF">GIL414_LOCUS86157</name>
    <name evidence="2" type="ORF">SMN809_LOCUS84124</name>
</gene>